<dbReference type="AlphaFoldDB" id="A0A0E2Z6U5"/>
<comment type="caution">
    <text evidence="3">The sequence shown here is derived from an EMBL/GenBank/DDBJ whole genome shotgun (WGS) entry which is preliminary data.</text>
</comment>
<dbReference type="HOGENOM" id="CLU_2247177_0_0_6"/>
<keyword evidence="1" id="KW-0175">Coiled coil</keyword>
<keyword evidence="2" id="KW-1133">Transmembrane helix</keyword>
<sequence length="104" mass="11673">MTDTTLQKEIDSLKKELDQLRKEMGGVISEIKSRSQSVARTTQNKAEERLDEMLEKLNKAYLSARESGQQATIATHREIKKHPVASASIAFIGIAFLVGLFLRK</sequence>
<evidence type="ECO:0008006" key="5">
    <source>
        <dbReference type="Google" id="ProtNLM"/>
    </source>
</evidence>
<proteinExistence type="predicted"/>
<feature type="transmembrane region" description="Helical" evidence="2">
    <location>
        <begin position="84"/>
        <end position="102"/>
    </location>
</feature>
<protein>
    <recommendedName>
        <fullName evidence="5">DUF883 domain-containing protein</fullName>
    </recommendedName>
</protein>
<feature type="coiled-coil region" evidence="1">
    <location>
        <begin position="3"/>
        <end position="63"/>
    </location>
</feature>
<dbReference type="Proteomes" id="UP000028839">
    <property type="component" value="Unassembled WGS sequence"/>
</dbReference>
<keyword evidence="2" id="KW-0812">Transmembrane</keyword>
<name>A0A0E2Z6U5_9GAMM</name>
<evidence type="ECO:0000256" key="1">
    <source>
        <dbReference type="SAM" id="Coils"/>
    </source>
</evidence>
<reference evidence="3 4" key="1">
    <citation type="submission" date="2014-07" db="EMBL/GenBank/DDBJ databases">
        <title>Comparative analysis of Nitrosococcus oceani genome inventories of strains from Pacific and Atlantic gyres.</title>
        <authorList>
            <person name="Lim C.K."/>
            <person name="Wang L."/>
            <person name="Sayavedra-Soto L.A."/>
            <person name="Klotz M.G."/>
        </authorList>
    </citation>
    <scope>NUCLEOTIDE SEQUENCE [LARGE SCALE GENOMIC DNA]</scope>
    <source>
        <strain evidence="3 4">C-27</strain>
    </source>
</reference>
<accession>A0A0E2Z6U5</accession>
<evidence type="ECO:0000313" key="3">
    <source>
        <dbReference type="EMBL" id="KFI19240.1"/>
    </source>
</evidence>
<evidence type="ECO:0000313" key="4">
    <source>
        <dbReference type="Proteomes" id="UP000028839"/>
    </source>
</evidence>
<gene>
    <name evidence="3" type="ORF">IB75_09795</name>
</gene>
<organism evidence="3 4">
    <name type="scientific">Nitrosococcus oceani C-27</name>
    <dbReference type="NCBI Taxonomy" id="314279"/>
    <lineage>
        <taxon>Bacteria</taxon>
        <taxon>Pseudomonadati</taxon>
        <taxon>Pseudomonadota</taxon>
        <taxon>Gammaproteobacteria</taxon>
        <taxon>Chromatiales</taxon>
        <taxon>Chromatiaceae</taxon>
        <taxon>Nitrosococcus</taxon>
    </lineage>
</organism>
<dbReference type="EMBL" id="JPGN01000060">
    <property type="protein sequence ID" value="KFI19240.1"/>
    <property type="molecule type" value="Genomic_DNA"/>
</dbReference>
<dbReference type="OrthoDB" id="9909622at2"/>
<evidence type="ECO:0000256" key="2">
    <source>
        <dbReference type="SAM" id="Phobius"/>
    </source>
</evidence>
<keyword evidence="2" id="KW-0472">Membrane</keyword>